<evidence type="ECO:0000313" key="2">
    <source>
        <dbReference type="EMBL" id="QTA85067.1"/>
    </source>
</evidence>
<name>A0A975BGN3_9BACT</name>
<dbReference type="Proteomes" id="UP000663722">
    <property type="component" value="Chromosome"/>
</dbReference>
<dbReference type="KEGG" id="dmm:dnm_010710"/>
<feature type="region of interest" description="Disordered" evidence="1">
    <location>
        <begin position="1"/>
        <end position="22"/>
    </location>
</feature>
<evidence type="ECO:0000313" key="3">
    <source>
        <dbReference type="Proteomes" id="UP000663722"/>
    </source>
</evidence>
<evidence type="ECO:0000256" key="1">
    <source>
        <dbReference type="SAM" id="MobiDB-lite"/>
    </source>
</evidence>
<protein>
    <submittedName>
        <fullName evidence="2">Uncharacterized protein</fullName>
    </submittedName>
</protein>
<keyword evidence="3" id="KW-1185">Reference proteome</keyword>
<sequence>MKNSADTAYLRHENILPPRPDMPFPRGSAINMSSLTRKHGTYLVVANMLRVLSLINGPVGIDNNLIQNKFILEQNSGTNLQFVQT</sequence>
<proteinExistence type="predicted"/>
<organism evidence="2 3">
    <name type="scientific">Desulfonema magnum</name>
    <dbReference type="NCBI Taxonomy" id="45655"/>
    <lineage>
        <taxon>Bacteria</taxon>
        <taxon>Pseudomonadati</taxon>
        <taxon>Thermodesulfobacteriota</taxon>
        <taxon>Desulfobacteria</taxon>
        <taxon>Desulfobacterales</taxon>
        <taxon>Desulfococcaceae</taxon>
        <taxon>Desulfonema</taxon>
    </lineage>
</organism>
<accession>A0A975BGN3</accession>
<dbReference type="AlphaFoldDB" id="A0A975BGN3"/>
<dbReference type="EMBL" id="CP061800">
    <property type="protein sequence ID" value="QTA85067.1"/>
    <property type="molecule type" value="Genomic_DNA"/>
</dbReference>
<reference evidence="2" key="1">
    <citation type="journal article" date="2021" name="Microb. Physiol.">
        <title>Proteogenomic Insights into the Physiology of Marine, Sulfate-Reducing, Filamentous Desulfonema limicola and Desulfonema magnum.</title>
        <authorList>
            <person name="Schnaars V."/>
            <person name="Wohlbrand L."/>
            <person name="Scheve S."/>
            <person name="Hinrichs C."/>
            <person name="Reinhardt R."/>
            <person name="Rabus R."/>
        </authorList>
    </citation>
    <scope>NUCLEOTIDE SEQUENCE</scope>
    <source>
        <strain evidence="2">4be13</strain>
    </source>
</reference>
<gene>
    <name evidence="2" type="ORF">dnm_010710</name>
</gene>